<sequence>MTLIFAHRGSSKYAPENTMAAFRKALEQHADGIELDVQLTKDKIPVIIHDESLKRTTGVKGLVGEYTYDEIRCLDAGKWFSAKFKYERIPSLEEFLIWMKPTTLKLNIEFKNNILPYYGMEKIVYDLVQEHGLEDRLIYSSFNHYSLKEMKKFDPNIDIAPLYSSGLYEPWNYVKSLPAESAHPHWRTLNQFMLNGFKEHEIRVRPYTINDPKRMKWLFENKIDAIITDVPDIAFDVRSGLHAPKSNKVMTALQKMNPKSFLK</sequence>
<evidence type="ECO:0000313" key="2">
    <source>
        <dbReference type="EMBL" id="MCF6137790.1"/>
    </source>
</evidence>
<proteinExistence type="predicted"/>
<gene>
    <name evidence="2" type="ORF">L2716_08610</name>
</gene>
<dbReference type="RefSeq" id="WP_236333677.1">
    <property type="nucleotide sequence ID" value="NZ_JAKIJS010000001.1"/>
</dbReference>
<evidence type="ECO:0000259" key="1">
    <source>
        <dbReference type="PROSITE" id="PS51704"/>
    </source>
</evidence>
<name>A0ABS9H1G3_9BACL</name>
<dbReference type="Pfam" id="PF03009">
    <property type="entry name" value="GDPD"/>
    <property type="match status" value="1"/>
</dbReference>
<accession>A0ABS9H1G3</accession>
<dbReference type="PANTHER" id="PTHR46211:SF1">
    <property type="entry name" value="GLYCEROPHOSPHODIESTER PHOSPHODIESTERASE, CYTOPLASMIC"/>
    <property type="match status" value="1"/>
</dbReference>
<protein>
    <submittedName>
        <fullName evidence="2">Glycerophosphodiester phosphodiesterase</fullName>
    </submittedName>
</protein>
<dbReference type="PANTHER" id="PTHR46211">
    <property type="entry name" value="GLYCEROPHOSPHORYL DIESTER PHOSPHODIESTERASE"/>
    <property type="match status" value="1"/>
</dbReference>
<dbReference type="InterPro" id="IPR017946">
    <property type="entry name" value="PLC-like_Pdiesterase_TIM-brl"/>
</dbReference>
<dbReference type="CDD" id="cd08563">
    <property type="entry name" value="GDPD_TtGDE_like"/>
    <property type="match status" value="1"/>
</dbReference>
<dbReference type="Gene3D" id="3.20.20.190">
    <property type="entry name" value="Phosphatidylinositol (PI) phosphodiesterase"/>
    <property type="match status" value="1"/>
</dbReference>
<reference evidence="2 3" key="1">
    <citation type="submission" date="2022-01" db="EMBL/GenBank/DDBJ databases">
        <title>Alkalihalobacillus sp. EGI L200015, a novel bacterium isolated from a salt lake sediment.</title>
        <authorList>
            <person name="Gao L."/>
            <person name="Fang B.-Z."/>
            <person name="Li W.-J."/>
        </authorList>
    </citation>
    <scope>NUCLEOTIDE SEQUENCE [LARGE SCALE GENOMIC DNA]</scope>
    <source>
        <strain evidence="2 3">KCTC 12718</strain>
    </source>
</reference>
<comment type="caution">
    <text evidence="2">The sequence shown here is derived from an EMBL/GenBank/DDBJ whole genome shotgun (WGS) entry which is preliminary data.</text>
</comment>
<dbReference type="PROSITE" id="PS51704">
    <property type="entry name" value="GP_PDE"/>
    <property type="match status" value="1"/>
</dbReference>
<dbReference type="SUPFAM" id="SSF51695">
    <property type="entry name" value="PLC-like phosphodiesterases"/>
    <property type="match status" value="1"/>
</dbReference>
<keyword evidence="3" id="KW-1185">Reference proteome</keyword>
<organism evidence="2 3">
    <name type="scientific">Pseudalkalibacillus berkeleyi</name>
    <dbReference type="NCBI Taxonomy" id="1069813"/>
    <lineage>
        <taxon>Bacteria</taxon>
        <taxon>Bacillati</taxon>
        <taxon>Bacillota</taxon>
        <taxon>Bacilli</taxon>
        <taxon>Bacillales</taxon>
        <taxon>Fictibacillaceae</taxon>
        <taxon>Pseudalkalibacillus</taxon>
    </lineage>
</organism>
<evidence type="ECO:0000313" key="3">
    <source>
        <dbReference type="Proteomes" id="UP001649381"/>
    </source>
</evidence>
<dbReference type="InterPro" id="IPR030395">
    <property type="entry name" value="GP_PDE_dom"/>
</dbReference>
<dbReference type="Proteomes" id="UP001649381">
    <property type="component" value="Unassembled WGS sequence"/>
</dbReference>
<feature type="domain" description="GP-PDE" evidence="1">
    <location>
        <begin position="2"/>
        <end position="238"/>
    </location>
</feature>
<dbReference type="EMBL" id="JAKIJS010000001">
    <property type="protein sequence ID" value="MCF6137790.1"/>
    <property type="molecule type" value="Genomic_DNA"/>
</dbReference>